<accession>A0A7S4LHN3</accession>
<sequence>MIPLIFLPKVNGLHSSEIAHHVGGGQKNRQKQQLKMAGTLKESMPCFMRCRLECDRGNNKTWPSHLVEAAAQTSGALAIIVDWTGLHPTLSLSAACQETE</sequence>
<dbReference type="EMBL" id="HBJA01118968">
    <property type="protein sequence ID" value="CAE0829689.1"/>
    <property type="molecule type" value="Transcribed_RNA"/>
</dbReference>
<proteinExistence type="predicted"/>
<evidence type="ECO:0000313" key="1">
    <source>
        <dbReference type="EMBL" id="CAE0829689.1"/>
    </source>
</evidence>
<organism evidence="1">
    <name type="scientific">Eutreptiella gymnastica</name>
    <dbReference type="NCBI Taxonomy" id="73025"/>
    <lineage>
        <taxon>Eukaryota</taxon>
        <taxon>Discoba</taxon>
        <taxon>Euglenozoa</taxon>
        <taxon>Euglenida</taxon>
        <taxon>Spirocuta</taxon>
        <taxon>Euglenophyceae</taxon>
        <taxon>Eutreptiales</taxon>
        <taxon>Eutreptiaceae</taxon>
        <taxon>Eutreptiella</taxon>
    </lineage>
</organism>
<gene>
    <name evidence="1" type="ORF">EGYM00163_LOCUS40967</name>
</gene>
<name>A0A7S4LHN3_9EUGL</name>
<reference evidence="1" key="1">
    <citation type="submission" date="2021-01" db="EMBL/GenBank/DDBJ databases">
        <authorList>
            <person name="Corre E."/>
            <person name="Pelletier E."/>
            <person name="Niang G."/>
            <person name="Scheremetjew M."/>
            <person name="Finn R."/>
            <person name="Kale V."/>
            <person name="Holt S."/>
            <person name="Cochrane G."/>
            <person name="Meng A."/>
            <person name="Brown T."/>
            <person name="Cohen L."/>
        </authorList>
    </citation>
    <scope>NUCLEOTIDE SEQUENCE</scope>
    <source>
        <strain evidence="1">CCMP1594</strain>
    </source>
</reference>
<dbReference type="AlphaFoldDB" id="A0A7S4LHN3"/>
<protein>
    <submittedName>
        <fullName evidence="1">Uncharacterized protein</fullName>
    </submittedName>
</protein>